<reference evidence="3" key="1">
    <citation type="journal article" date="2023" name="Int. J. Syst. Evol. Microbiol.">
        <title>Mesoterricola silvestris gen. nov., sp. nov., Mesoterricola sediminis sp. nov., Geothrix oryzae sp. nov., Geothrix edaphica sp. nov., Geothrix rubra sp. nov., and Geothrix limicola sp. nov., six novel members of Acidobacteriota isolated from soils.</title>
        <authorList>
            <person name="Itoh H."/>
            <person name="Sugisawa Y."/>
            <person name="Mise K."/>
            <person name="Xu Z."/>
            <person name="Kuniyasu M."/>
            <person name="Ushijima N."/>
            <person name="Kawano K."/>
            <person name="Kobayashi E."/>
            <person name="Shiratori Y."/>
            <person name="Masuda Y."/>
            <person name="Senoo K."/>
        </authorList>
    </citation>
    <scope>NUCLEOTIDE SEQUENCE [LARGE SCALE GENOMIC DNA]</scope>
    <source>
        <strain evidence="3">W79</strain>
    </source>
</reference>
<feature type="compositionally biased region" description="Low complexity" evidence="1">
    <location>
        <begin position="13"/>
        <end position="24"/>
    </location>
</feature>
<feature type="region of interest" description="Disordered" evidence="1">
    <location>
        <begin position="1"/>
        <end position="24"/>
    </location>
</feature>
<protein>
    <submittedName>
        <fullName evidence="2">Uncharacterized protein</fullName>
    </submittedName>
</protein>
<dbReference type="KEGG" id="msil:METEAL_33770"/>
<name>A0AA48H1A8_9BACT</name>
<dbReference type="AlphaFoldDB" id="A0AA48H1A8"/>
<evidence type="ECO:0000313" key="3">
    <source>
        <dbReference type="Proteomes" id="UP001238179"/>
    </source>
</evidence>
<evidence type="ECO:0000313" key="2">
    <source>
        <dbReference type="EMBL" id="BDU74203.1"/>
    </source>
</evidence>
<gene>
    <name evidence="2" type="ORF">METEAL_33770</name>
</gene>
<feature type="region of interest" description="Disordered" evidence="1">
    <location>
        <begin position="97"/>
        <end position="121"/>
    </location>
</feature>
<evidence type="ECO:0000256" key="1">
    <source>
        <dbReference type="SAM" id="MobiDB-lite"/>
    </source>
</evidence>
<proteinExistence type="predicted"/>
<dbReference type="EMBL" id="AP027080">
    <property type="protein sequence ID" value="BDU74203.1"/>
    <property type="molecule type" value="Genomic_DNA"/>
</dbReference>
<dbReference type="Proteomes" id="UP001238179">
    <property type="component" value="Chromosome"/>
</dbReference>
<keyword evidence="3" id="KW-1185">Reference proteome</keyword>
<accession>A0AA48H1A8</accession>
<sequence length="156" mass="16436">MQDRDMFTHPLQATAPSAFPAAAASKPTSGFASVLAAATAAPDPSDEEKALQELFHILACLSCGVVDYPAETKAGSSTPGPYRREVEALKEVLRRIMTGNAGQPGKKGSGDDPADLSLQELYESLPPEVRNLLMRAFPKLQDMLRAASGEGTSSSS</sequence>
<organism evidence="2 3">
    <name type="scientific">Mesoterricola silvestris</name>
    <dbReference type="NCBI Taxonomy" id="2927979"/>
    <lineage>
        <taxon>Bacteria</taxon>
        <taxon>Pseudomonadati</taxon>
        <taxon>Acidobacteriota</taxon>
        <taxon>Holophagae</taxon>
        <taxon>Holophagales</taxon>
        <taxon>Holophagaceae</taxon>
        <taxon>Mesoterricola</taxon>
    </lineage>
</organism>